<keyword evidence="2" id="KW-0479">Metal-binding</keyword>
<dbReference type="OrthoDB" id="444540at2759"/>
<dbReference type="PROSITE" id="PS00018">
    <property type="entry name" value="EF_HAND_1"/>
    <property type="match status" value="2"/>
</dbReference>
<reference evidence="8" key="1">
    <citation type="submission" date="2021-01" db="UniProtKB">
        <authorList>
            <consortium name="EnsemblMetazoa"/>
        </authorList>
    </citation>
    <scope>IDENTIFICATION</scope>
</reference>
<dbReference type="InterPro" id="IPR018247">
    <property type="entry name" value="EF_Hand_1_Ca_BS"/>
</dbReference>
<dbReference type="PANTHER" id="PTHR34524">
    <property type="entry name" value="CALCYPHOSIN"/>
    <property type="match status" value="1"/>
</dbReference>
<evidence type="ECO:0000313" key="8">
    <source>
        <dbReference type="EnsemblMetazoa" id="CLYHEMP000946.1"/>
    </source>
</evidence>
<feature type="domain" description="EF-hand" evidence="7">
    <location>
        <begin position="39"/>
        <end position="74"/>
    </location>
</feature>
<evidence type="ECO:0000256" key="5">
    <source>
        <dbReference type="ARBA" id="ARBA00023223"/>
    </source>
</evidence>
<dbReference type="SUPFAM" id="SSF47473">
    <property type="entry name" value="EF-hand"/>
    <property type="match status" value="1"/>
</dbReference>
<feature type="domain" description="EF-hand" evidence="7">
    <location>
        <begin position="111"/>
        <end position="146"/>
    </location>
</feature>
<dbReference type="PANTHER" id="PTHR34524:SF6">
    <property type="entry name" value="CALCYPHOSINE LIKE"/>
    <property type="match status" value="1"/>
</dbReference>
<accession>A0A7M5UGZ2</accession>
<name>A0A7M5UGZ2_9CNID</name>
<dbReference type="InterPro" id="IPR051581">
    <property type="entry name" value="Ca-bind"/>
</dbReference>
<comment type="similarity">
    <text evidence="1">Belongs to the aequorin family.</text>
</comment>
<evidence type="ECO:0000256" key="6">
    <source>
        <dbReference type="ARBA" id="ARBA00023262"/>
    </source>
</evidence>
<feature type="domain" description="EF-hand" evidence="7">
    <location>
        <begin position="75"/>
        <end position="110"/>
    </location>
</feature>
<dbReference type="GeneID" id="136809475"/>
<dbReference type="AlphaFoldDB" id="A0A7M5UGZ2"/>
<dbReference type="InterPro" id="IPR011992">
    <property type="entry name" value="EF-hand-dom_pair"/>
</dbReference>
<dbReference type="InterPro" id="IPR002048">
    <property type="entry name" value="EF_hand_dom"/>
</dbReference>
<evidence type="ECO:0000259" key="7">
    <source>
        <dbReference type="PROSITE" id="PS50222"/>
    </source>
</evidence>
<evidence type="ECO:0000256" key="1">
    <source>
        <dbReference type="ARBA" id="ARBA00007828"/>
    </source>
</evidence>
<dbReference type="EnsemblMetazoa" id="CLYHEMT000946.1">
    <property type="protein sequence ID" value="CLYHEMP000946.1"/>
    <property type="gene ID" value="CLYHEMG000946"/>
</dbReference>
<organism evidence="8 9">
    <name type="scientific">Clytia hemisphaerica</name>
    <dbReference type="NCBI Taxonomy" id="252671"/>
    <lineage>
        <taxon>Eukaryota</taxon>
        <taxon>Metazoa</taxon>
        <taxon>Cnidaria</taxon>
        <taxon>Hydrozoa</taxon>
        <taxon>Hydroidolina</taxon>
        <taxon>Leptothecata</taxon>
        <taxon>Obeliida</taxon>
        <taxon>Clytiidae</taxon>
        <taxon>Clytia</taxon>
    </lineage>
</organism>
<proteinExistence type="inferred from homology"/>
<dbReference type="Pfam" id="PF13499">
    <property type="entry name" value="EF-hand_7"/>
    <property type="match status" value="2"/>
</dbReference>
<sequence length="208" mass="23553">MAATSRSNAELQRKAKLLGGKTKDPIEKLRLACLSRGASGIKGLGRTFKVFDDDGSRSLDFNEFKKGLRDYGLHLEPQEVKECFTAFDKDGSGNLDFDEFLIALRPPMSKSRKNIINQAFNKLDKTGDGFITADDLKGTYDVRQHPKYKSGEWTEEQCFRKFLDSFDNPNDSDGSITLEEFINYYSGVSASIDNDAYFDLMMRNAYKM</sequence>
<evidence type="ECO:0000256" key="3">
    <source>
        <dbReference type="ARBA" id="ARBA00022737"/>
    </source>
</evidence>
<keyword evidence="3" id="KW-0677">Repeat</keyword>
<dbReference type="Proteomes" id="UP000594262">
    <property type="component" value="Unplaced"/>
</dbReference>
<evidence type="ECO:0000313" key="9">
    <source>
        <dbReference type="Proteomes" id="UP000594262"/>
    </source>
</evidence>
<dbReference type="RefSeq" id="XP_066922113.1">
    <property type="nucleotide sequence ID" value="XM_067066012.1"/>
</dbReference>
<dbReference type="FunFam" id="1.10.238.10:FF:000178">
    <property type="entry name" value="Calmodulin-2 A"/>
    <property type="match status" value="1"/>
</dbReference>
<dbReference type="Gene3D" id="1.10.238.10">
    <property type="entry name" value="EF-hand"/>
    <property type="match status" value="2"/>
</dbReference>
<protein>
    <recommendedName>
        <fullName evidence="7">EF-hand domain-containing protein</fullName>
    </recommendedName>
</protein>
<evidence type="ECO:0000256" key="2">
    <source>
        <dbReference type="ARBA" id="ARBA00022723"/>
    </source>
</evidence>
<dbReference type="SMART" id="SM00054">
    <property type="entry name" value="EFh"/>
    <property type="match status" value="4"/>
</dbReference>
<dbReference type="PROSITE" id="PS50222">
    <property type="entry name" value="EF_HAND_2"/>
    <property type="match status" value="3"/>
</dbReference>
<keyword evidence="5" id="KW-0455">Luminescence</keyword>
<dbReference type="GO" id="GO:0005509">
    <property type="term" value="F:calcium ion binding"/>
    <property type="evidence" value="ECO:0007669"/>
    <property type="project" value="InterPro"/>
</dbReference>
<keyword evidence="4" id="KW-0106">Calcium</keyword>
<keyword evidence="9" id="KW-1185">Reference proteome</keyword>
<evidence type="ECO:0000256" key="4">
    <source>
        <dbReference type="ARBA" id="ARBA00022837"/>
    </source>
</evidence>
<dbReference type="GO" id="GO:0043226">
    <property type="term" value="C:organelle"/>
    <property type="evidence" value="ECO:0007669"/>
    <property type="project" value="UniProtKB-ARBA"/>
</dbReference>
<dbReference type="GO" id="GO:0008218">
    <property type="term" value="P:bioluminescence"/>
    <property type="evidence" value="ECO:0007669"/>
    <property type="project" value="UniProtKB-KW"/>
</dbReference>
<keyword evidence="6" id="KW-0599">Photoprotein</keyword>